<evidence type="ECO:0000313" key="11">
    <source>
        <dbReference type="Proteomes" id="UP001365846"/>
    </source>
</evidence>
<feature type="region of interest" description="Disordered" evidence="7">
    <location>
        <begin position="1301"/>
        <end position="1332"/>
    </location>
</feature>
<evidence type="ECO:0000256" key="2">
    <source>
        <dbReference type="ARBA" id="ARBA00008387"/>
    </source>
</evidence>
<keyword evidence="6" id="KW-0281">Fimbrium</keyword>
<protein>
    <submittedName>
        <fullName evidence="10">PilC/PilY family type IV pilus protein</fullName>
    </submittedName>
</protein>
<comment type="similarity">
    <text evidence="2">Belongs to the PilY1 family.</text>
</comment>
<dbReference type="InterPro" id="IPR011047">
    <property type="entry name" value="Quinoprotein_ADH-like_sf"/>
</dbReference>
<reference evidence="10 11" key="1">
    <citation type="submission" date="2024-03" db="EMBL/GenBank/DDBJ databases">
        <title>Novel species of the genus Variovorax.</title>
        <authorList>
            <person name="Liu Q."/>
            <person name="Xin Y.-H."/>
        </authorList>
    </citation>
    <scope>NUCLEOTIDE SEQUENCE [LARGE SCALE GENOMIC DNA]</scope>
    <source>
        <strain evidence="10 11">KACC 18899</strain>
    </source>
</reference>
<evidence type="ECO:0000256" key="6">
    <source>
        <dbReference type="ARBA" id="ARBA00023263"/>
    </source>
</evidence>
<gene>
    <name evidence="10" type="ORF">WKW77_13145</name>
</gene>
<feature type="compositionally biased region" description="Low complexity" evidence="7">
    <location>
        <begin position="1307"/>
        <end position="1320"/>
    </location>
</feature>
<dbReference type="Gene3D" id="3.40.50.410">
    <property type="entry name" value="von Willebrand factor, type A domain"/>
    <property type="match status" value="1"/>
</dbReference>
<evidence type="ECO:0000256" key="1">
    <source>
        <dbReference type="ARBA" id="ARBA00004561"/>
    </source>
</evidence>
<keyword evidence="3" id="KW-1029">Fimbrium biogenesis</keyword>
<keyword evidence="5" id="KW-0106">Calcium</keyword>
<dbReference type="EMBL" id="JBBKZU010000005">
    <property type="protein sequence ID" value="MEJ8812020.1"/>
    <property type="molecule type" value="Genomic_DNA"/>
</dbReference>
<dbReference type="InterPro" id="IPR008707">
    <property type="entry name" value="B-propeller_PilY1"/>
</dbReference>
<dbReference type="InterPro" id="IPR036465">
    <property type="entry name" value="vWFA_dom_sf"/>
</dbReference>
<evidence type="ECO:0000256" key="3">
    <source>
        <dbReference type="ARBA" id="ARBA00022558"/>
    </source>
</evidence>
<sequence length="1332" mass="141008">MKTTSIAPLALAQRRHLAPCARLTLVSALLMASWAPWAQAGETDLSNQPLATRPNVQAKPNLLFILDNSGSMGSAYMPDDMNGTSTYGYYSAQCNGVAYDPTLTYSPPLNADGTSFPNASFIAAKDDGFSSSSTTKDLTNSYYYVYNGNNGTKQPKMGWTYDSNGPLNTTFYQECNTSAGSSSTVFSKVTLTSGSAAEAQNYANWYSYYRKRYLLMRTAMGRAIAALDSSYRVGFSTISDKSAVDGTNNFRDVKDFDATQKTNFYTSLYAATPSGNTPLRGALSKAGRYYANKVSGQTYDPVQYSCQRNYALLSTDGYWNTGLESTSSPKFGPYKLDNSTYVGNQDGAEDRPMLDETVNILTKVTTYSSPATRSEVSNQQSRTINWTKITSATSTGPGTQNNGGTTTANCTKKNYYLVTVKQRTATETQTQQFTTPQVGTSSYTVTVVTTNGVVTSTTQSTPTIGNWANDPNNPATVAITDTNKSGTTSPTTSDPIEPPANAYSAETTSVSCDKGPINLPSVGSTHVDGSWSPGLTYTYTSPQVSSVVTSSTSQTPSTSGGASNTLADVAEYYYTTDLRDASLNNCTSGSSGENVCSDIVRPAGGDTNTKQHMNTFTIGLGVSGTLPYDRNYLTQTVGAFADLKSGALNWPAPAETSNGGNATNVDDLWHAAVNGRGQYYSALNAGLLADAINGVINSVQQVAGSASAASTSSLELVAGNNNQVYGASYTTVSWTGDLKAYPLNAADATITTTPSWSAQAKLDAMGVSSRKIYFAGTGGLQAFTYGNLSTAQKAYFDNLCSQSVVASQCSTLNTADKALANTGSNLVNYLKGDRTYETVVTTSSTGISTTSAALFRKRDHVLGDIINGAPVHVGKPPFKYGDAGYADFVTAQSTRMNVVYVAANDGMLHAFQADATSSGGTELWAYIPTAVMPNLYKLADANYANKHQYLTDGAPVMGDIKVGNNWKTILVAGLNSGGRSYYALDITDPNNPATLWEFTDANMGLTYGNPIITKRADGTWVVAFTSGYNNTSGDGQGHLYVLNANTGAKLFDISTGVGSSSDPSGLAKINAWIDSTSDNTAKRYYGGDLQGNLWRFDIDKLVAPNQAAQKLAKFQVNTTTTQPITTKPELAQVSGKPVVVVGTGRYLGVTDITDTTQQSVYAVKDPLTATSWGDVRADTADFVKQTFTLDGAAATAVSASVSNNSVDWATKGGWWVDMPHTGERVATNMGLQFNSLVVSSAIPTGDACSSGGSSWLYFLNVANGGVITNNPVGQQFSANALIVGLSWVKDTNGNVRVIVQGSDGSLGTKTPPNKPTTGTGSAHRTSWRELSD</sequence>
<evidence type="ECO:0000256" key="5">
    <source>
        <dbReference type="ARBA" id="ARBA00022837"/>
    </source>
</evidence>
<keyword evidence="11" id="KW-1185">Reference proteome</keyword>
<dbReference type="SUPFAM" id="SSF50998">
    <property type="entry name" value="Quinoprotein alcohol dehydrogenase-like"/>
    <property type="match status" value="1"/>
</dbReference>
<dbReference type="Pfam" id="PF05567">
    <property type="entry name" value="T4P_PilY1"/>
    <property type="match status" value="1"/>
</dbReference>
<feature type="region of interest" description="Disordered" evidence="7">
    <location>
        <begin position="481"/>
        <end position="502"/>
    </location>
</feature>
<evidence type="ECO:0000259" key="9">
    <source>
        <dbReference type="Pfam" id="PF05567"/>
    </source>
</evidence>
<comment type="caution">
    <text evidence="10">The sequence shown here is derived from an EMBL/GenBank/DDBJ whole genome shotgun (WGS) entry which is preliminary data.</text>
</comment>
<evidence type="ECO:0000256" key="8">
    <source>
        <dbReference type="SAM" id="SignalP"/>
    </source>
</evidence>
<feature type="signal peptide" evidence="8">
    <location>
        <begin position="1"/>
        <end position="40"/>
    </location>
</feature>
<comment type="subcellular location">
    <subcellularLocation>
        <location evidence="1">Fimbrium</location>
    </subcellularLocation>
</comment>
<evidence type="ECO:0000256" key="7">
    <source>
        <dbReference type="SAM" id="MobiDB-lite"/>
    </source>
</evidence>
<evidence type="ECO:0000313" key="10">
    <source>
        <dbReference type="EMBL" id="MEJ8812020.1"/>
    </source>
</evidence>
<accession>A0ABU8VEL5</accession>
<keyword evidence="4" id="KW-0479">Metal-binding</keyword>
<feature type="compositionally biased region" description="Polar residues" evidence="7">
    <location>
        <begin position="481"/>
        <end position="494"/>
    </location>
</feature>
<dbReference type="Proteomes" id="UP001365846">
    <property type="component" value="Unassembled WGS sequence"/>
</dbReference>
<feature type="chain" id="PRO_5046395108" evidence="8">
    <location>
        <begin position="41"/>
        <end position="1332"/>
    </location>
</feature>
<proteinExistence type="inferred from homology"/>
<organism evidence="10 11">
    <name type="scientific">Variovorax ureilyticus</name>
    <dbReference type="NCBI Taxonomy" id="1836198"/>
    <lineage>
        <taxon>Bacteria</taxon>
        <taxon>Pseudomonadati</taxon>
        <taxon>Pseudomonadota</taxon>
        <taxon>Betaproteobacteria</taxon>
        <taxon>Burkholderiales</taxon>
        <taxon>Comamonadaceae</taxon>
        <taxon>Variovorax</taxon>
    </lineage>
</organism>
<keyword evidence="8" id="KW-0732">Signal</keyword>
<evidence type="ECO:0000256" key="4">
    <source>
        <dbReference type="ARBA" id="ARBA00022723"/>
    </source>
</evidence>
<dbReference type="RefSeq" id="WP_340357290.1">
    <property type="nucleotide sequence ID" value="NZ_JBBKZU010000005.1"/>
</dbReference>
<feature type="domain" description="PilY1 beta-propeller" evidence="9">
    <location>
        <begin position="862"/>
        <end position="1186"/>
    </location>
</feature>
<name>A0ABU8VEL5_9BURK</name>